<accession>A0A4Q7MNN2</accession>
<name>A0A4Q7MNN2_9MICO</name>
<evidence type="ECO:0000313" key="7">
    <source>
        <dbReference type="Proteomes" id="UP000293289"/>
    </source>
</evidence>
<sequence>MDEHVANADHLDDGPRPGEHSWPGDLTAVETPFGVFAAVDDGEVTRIRNIRYARAERFAAPVPVEPDPHEASARQYQRIGCPQPPASSDGLFGGTMRGVEFDEDCLRLSITRPSAWAGEPLPVMVWVHGGSYVSGAGDVGGYDPSALVREQRVVVVTVTYRLGVLGFLGDGEPDGRPANLGLLDLIAALRWVRSRIGGFGGDPARVTVFGQSAGADAIAHLLVASGAEGLITRAIVQSGPFGIRRRRERLQERMRRAAGPLAADAALDDLFAAQARAGRAAAGFGLRSGMPFSPQYGHAPLPPEREVAAGWRRQAPRLDVLVCSTTEEAAFFLELAPRLRSLTAKPVIGPAIRFALVRVVTDAVYGWGARRFARLLAKSGARVQLARFDGRPEGSSIGSAHAIELALLFPNTAAWAPARLLAPHGAESLVEAGVPLRAAWGEFARTGRIAASHVRLGPGWRGGLRVR</sequence>
<evidence type="ECO:0000313" key="6">
    <source>
        <dbReference type="EMBL" id="RZS68392.1"/>
    </source>
</evidence>
<dbReference type="GO" id="GO:0016787">
    <property type="term" value="F:hydrolase activity"/>
    <property type="evidence" value="ECO:0007669"/>
    <property type="project" value="UniProtKB-KW"/>
</dbReference>
<dbReference type="Pfam" id="PF00135">
    <property type="entry name" value="COesterase"/>
    <property type="match status" value="1"/>
</dbReference>
<organism evidence="6 7">
    <name type="scientific">Agromyces ramosus</name>
    <dbReference type="NCBI Taxonomy" id="33879"/>
    <lineage>
        <taxon>Bacteria</taxon>
        <taxon>Bacillati</taxon>
        <taxon>Actinomycetota</taxon>
        <taxon>Actinomycetes</taxon>
        <taxon>Micrococcales</taxon>
        <taxon>Microbacteriaceae</taxon>
        <taxon>Agromyces</taxon>
    </lineage>
</organism>
<reference evidence="6 7" key="1">
    <citation type="submission" date="2019-02" db="EMBL/GenBank/DDBJ databases">
        <title>Genomic Encyclopedia of Type Strains, Phase IV (KMG-IV): sequencing the most valuable type-strain genomes for metagenomic binning, comparative biology and taxonomic classification.</title>
        <authorList>
            <person name="Goeker M."/>
        </authorList>
    </citation>
    <scope>NUCLEOTIDE SEQUENCE [LARGE SCALE GENOMIC DNA]</scope>
    <source>
        <strain evidence="6 7">DSM 43045</strain>
    </source>
</reference>
<feature type="compositionally biased region" description="Basic and acidic residues" evidence="4">
    <location>
        <begin position="1"/>
        <end position="19"/>
    </location>
</feature>
<dbReference type="InterPro" id="IPR019826">
    <property type="entry name" value="Carboxylesterase_B_AS"/>
</dbReference>
<dbReference type="PANTHER" id="PTHR11559">
    <property type="entry name" value="CARBOXYLESTERASE"/>
    <property type="match status" value="1"/>
</dbReference>
<evidence type="ECO:0000259" key="5">
    <source>
        <dbReference type="Pfam" id="PF00135"/>
    </source>
</evidence>
<comment type="caution">
    <text evidence="6">The sequence shown here is derived from an EMBL/GenBank/DDBJ whole genome shotgun (WGS) entry which is preliminary data.</text>
</comment>
<dbReference type="RefSeq" id="WP_130351715.1">
    <property type="nucleotide sequence ID" value="NZ_SGWY01000001.1"/>
</dbReference>
<proteinExistence type="inferred from homology"/>
<keyword evidence="2 3" id="KW-0378">Hydrolase</keyword>
<dbReference type="EC" id="3.1.1.-" evidence="3"/>
<evidence type="ECO:0000256" key="2">
    <source>
        <dbReference type="ARBA" id="ARBA00022801"/>
    </source>
</evidence>
<evidence type="ECO:0000256" key="3">
    <source>
        <dbReference type="RuleBase" id="RU361235"/>
    </source>
</evidence>
<dbReference type="Gene3D" id="3.40.50.1820">
    <property type="entry name" value="alpha/beta hydrolase"/>
    <property type="match status" value="1"/>
</dbReference>
<dbReference type="InterPro" id="IPR029058">
    <property type="entry name" value="AB_hydrolase_fold"/>
</dbReference>
<feature type="region of interest" description="Disordered" evidence="4">
    <location>
        <begin position="1"/>
        <end position="25"/>
    </location>
</feature>
<gene>
    <name evidence="6" type="ORF">EV187_0821</name>
</gene>
<dbReference type="AlphaFoldDB" id="A0A4Q7MNN2"/>
<dbReference type="InterPro" id="IPR002018">
    <property type="entry name" value="CarbesteraseB"/>
</dbReference>
<dbReference type="PROSITE" id="PS00122">
    <property type="entry name" value="CARBOXYLESTERASE_B_1"/>
    <property type="match status" value="1"/>
</dbReference>
<dbReference type="Proteomes" id="UP000293289">
    <property type="component" value="Unassembled WGS sequence"/>
</dbReference>
<dbReference type="OrthoDB" id="3199405at2"/>
<dbReference type="SUPFAM" id="SSF53474">
    <property type="entry name" value="alpha/beta-Hydrolases"/>
    <property type="match status" value="1"/>
</dbReference>
<feature type="domain" description="Carboxylesterase type B" evidence="5">
    <location>
        <begin position="43"/>
        <end position="335"/>
    </location>
</feature>
<keyword evidence="7" id="KW-1185">Reference proteome</keyword>
<evidence type="ECO:0000256" key="1">
    <source>
        <dbReference type="ARBA" id="ARBA00005964"/>
    </source>
</evidence>
<dbReference type="EMBL" id="SGWY01000001">
    <property type="protein sequence ID" value="RZS68392.1"/>
    <property type="molecule type" value="Genomic_DNA"/>
</dbReference>
<dbReference type="InterPro" id="IPR050309">
    <property type="entry name" value="Type-B_Carboxylest/Lipase"/>
</dbReference>
<evidence type="ECO:0000256" key="4">
    <source>
        <dbReference type="SAM" id="MobiDB-lite"/>
    </source>
</evidence>
<comment type="similarity">
    <text evidence="1 3">Belongs to the type-B carboxylesterase/lipase family.</text>
</comment>
<protein>
    <recommendedName>
        <fullName evidence="3">Carboxylic ester hydrolase</fullName>
        <ecNumber evidence="3">3.1.1.-</ecNumber>
    </recommendedName>
</protein>